<keyword evidence="1" id="KW-0812">Transmembrane</keyword>
<feature type="transmembrane region" description="Helical" evidence="1">
    <location>
        <begin position="425"/>
        <end position="444"/>
    </location>
</feature>
<evidence type="ECO:0008006" key="4">
    <source>
        <dbReference type="Google" id="ProtNLM"/>
    </source>
</evidence>
<dbReference type="InterPro" id="IPR040035">
    <property type="entry name" value="TMEM180"/>
</dbReference>
<keyword evidence="1" id="KW-1133">Transmembrane helix</keyword>
<dbReference type="PANTHER" id="PTHR28658">
    <property type="entry name" value="TRANSMEMBRANE PROTEIN 180"/>
    <property type="match status" value="1"/>
</dbReference>
<evidence type="ECO:0000313" key="2">
    <source>
        <dbReference type="EMBL" id="TKR93337.1"/>
    </source>
</evidence>
<evidence type="ECO:0000313" key="3">
    <source>
        <dbReference type="Proteomes" id="UP000298663"/>
    </source>
</evidence>
<feature type="transmembrane region" description="Helical" evidence="1">
    <location>
        <begin position="312"/>
        <end position="330"/>
    </location>
</feature>
<comment type="caution">
    <text evidence="2">The sequence shown here is derived from an EMBL/GenBank/DDBJ whole genome shotgun (WGS) entry which is preliminary data.</text>
</comment>
<dbReference type="SUPFAM" id="SSF103473">
    <property type="entry name" value="MFS general substrate transporter"/>
    <property type="match status" value="1"/>
</dbReference>
<dbReference type="PANTHER" id="PTHR28658:SF1">
    <property type="entry name" value="MAJOR FACILITATOR SUPERFAMILY DOMAIN CONTAINING 13B"/>
    <property type="match status" value="1"/>
</dbReference>
<organism evidence="2 3">
    <name type="scientific">Steinernema carpocapsae</name>
    <name type="common">Entomopathogenic nematode</name>
    <dbReference type="NCBI Taxonomy" id="34508"/>
    <lineage>
        <taxon>Eukaryota</taxon>
        <taxon>Metazoa</taxon>
        <taxon>Ecdysozoa</taxon>
        <taxon>Nematoda</taxon>
        <taxon>Chromadorea</taxon>
        <taxon>Rhabditida</taxon>
        <taxon>Tylenchina</taxon>
        <taxon>Panagrolaimomorpha</taxon>
        <taxon>Strongyloidoidea</taxon>
        <taxon>Steinernematidae</taxon>
        <taxon>Steinernema</taxon>
    </lineage>
</organism>
<gene>
    <name evidence="2" type="ORF">L596_007813</name>
</gene>
<proteinExistence type="predicted"/>
<dbReference type="InterPro" id="IPR036259">
    <property type="entry name" value="MFS_trans_sf"/>
</dbReference>
<feature type="transmembrane region" description="Helical" evidence="1">
    <location>
        <begin position="151"/>
        <end position="170"/>
    </location>
</feature>
<feature type="transmembrane region" description="Helical" evidence="1">
    <location>
        <begin position="116"/>
        <end position="139"/>
    </location>
</feature>
<feature type="transmembrane region" description="Helical" evidence="1">
    <location>
        <begin position="85"/>
        <end position="104"/>
    </location>
</feature>
<name>A0A4U5PAI7_STECR</name>
<feature type="transmembrane region" description="Helical" evidence="1">
    <location>
        <begin position="379"/>
        <end position="405"/>
    </location>
</feature>
<dbReference type="EMBL" id="AZBU02000002">
    <property type="protein sequence ID" value="TKR93337.1"/>
    <property type="molecule type" value="Genomic_DNA"/>
</dbReference>
<reference evidence="2 3" key="2">
    <citation type="journal article" date="2019" name="G3 (Bethesda)">
        <title>Hybrid Assembly of the Genome of the Entomopathogenic Nematode Steinernema carpocapsae Identifies the X-Chromosome.</title>
        <authorList>
            <person name="Serra L."/>
            <person name="Macchietto M."/>
            <person name="Macias-Munoz A."/>
            <person name="McGill C.J."/>
            <person name="Rodriguez I.M."/>
            <person name="Rodriguez B."/>
            <person name="Murad R."/>
            <person name="Mortazavi A."/>
        </authorList>
    </citation>
    <scope>NUCLEOTIDE SEQUENCE [LARGE SCALE GENOMIC DNA]</scope>
    <source>
        <strain evidence="2 3">ALL</strain>
    </source>
</reference>
<dbReference type="Pfam" id="PF13347">
    <property type="entry name" value="MFS_2"/>
    <property type="match status" value="1"/>
</dbReference>
<reference evidence="2 3" key="1">
    <citation type="journal article" date="2015" name="Genome Biol.">
        <title>Comparative genomics of Steinernema reveals deeply conserved gene regulatory networks.</title>
        <authorList>
            <person name="Dillman A.R."/>
            <person name="Macchietto M."/>
            <person name="Porter C.F."/>
            <person name="Rogers A."/>
            <person name="Williams B."/>
            <person name="Antoshechkin I."/>
            <person name="Lee M.M."/>
            <person name="Goodwin Z."/>
            <person name="Lu X."/>
            <person name="Lewis E.E."/>
            <person name="Goodrich-Blair H."/>
            <person name="Stock S.P."/>
            <person name="Adams B.J."/>
            <person name="Sternberg P.W."/>
            <person name="Mortazavi A."/>
        </authorList>
    </citation>
    <scope>NUCLEOTIDE SEQUENCE [LARGE SCALE GENOMIC DNA]</scope>
    <source>
        <strain evidence="2 3">ALL</strain>
    </source>
</reference>
<dbReference type="Gene3D" id="1.20.1250.20">
    <property type="entry name" value="MFS general substrate transporter like domains"/>
    <property type="match status" value="1"/>
</dbReference>
<accession>A0A4U5PAI7</accession>
<dbReference type="Proteomes" id="UP000298663">
    <property type="component" value="Unassembled WGS sequence"/>
</dbReference>
<dbReference type="AlphaFoldDB" id="A0A4U5PAI7"/>
<feature type="transmembrane region" description="Helical" evidence="1">
    <location>
        <begin position="176"/>
        <end position="197"/>
    </location>
</feature>
<dbReference type="OrthoDB" id="189226at2759"/>
<feature type="transmembrane region" description="Helical" evidence="1">
    <location>
        <begin position="336"/>
        <end position="359"/>
    </location>
</feature>
<keyword evidence="1" id="KW-0472">Membrane</keyword>
<keyword evidence="3" id="KW-1185">Reference proteome</keyword>
<evidence type="ECO:0000256" key="1">
    <source>
        <dbReference type="SAM" id="Phobius"/>
    </source>
</evidence>
<dbReference type="STRING" id="34508.A0A4U5PAI7"/>
<sequence length="461" mass="51806">MSHRPSRSPPRIPQLRILLFAGCSSRGSAAPTPRYAPVFLNVFKLNQWWFNVAQALFMVWNAINDPIFGYIQDASKSWMNDKRKVFTYFGPLMALSFTFLWIPFDREGGGALEGVHLILGLFLYDAFFSCVGVAWSALFAESRDRVKAMKYSQFAILISINILPIAEKVSHSLDNYFAFQVLGAIVAIIGGFCLFLVGTYKDKKKPLLPERLLEEQEQSTVDYSFKGLLTVTGEILCARDFQCLVAINFIHTCRSVAHLNFASIATEILVPQEILPKGSLQMSAFYAVCTLVPQLIVILSGDVVNRQGPFRMMMFSFVTSVLSALGLYFLSTDPYVIMLFMFIDSVTVHSAGPLFNVLLSDFIDDDAKRNNRKTPLSSLIFSINALVVKPAQSIAPVVVVSILNMNDYEGYKLDYKSTESLYNCMKTIIYSTPFFLGAAQWILFRRYTLRHNNAGPSIRSL</sequence>
<protein>
    <recommendedName>
        <fullName evidence="4">Major facilitator superfamily associated domain-containing protein</fullName>
    </recommendedName>
</protein>